<evidence type="ECO:0000256" key="3">
    <source>
        <dbReference type="ARBA" id="ARBA00012755"/>
    </source>
</evidence>
<dbReference type="InterPro" id="IPR041233">
    <property type="entry name" value="Melibiase_C"/>
</dbReference>
<dbReference type="Pfam" id="PF00313">
    <property type="entry name" value="CSD"/>
    <property type="match status" value="1"/>
</dbReference>
<dbReference type="Gene3D" id="3.20.20.70">
    <property type="entry name" value="Aldolase class I"/>
    <property type="match status" value="1"/>
</dbReference>
<keyword evidence="9" id="KW-0472">Membrane</keyword>
<dbReference type="Pfam" id="PF17801">
    <property type="entry name" value="Melibiase_C"/>
    <property type="match status" value="1"/>
</dbReference>
<keyword evidence="13" id="KW-1185">Reference proteome</keyword>
<dbReference type="InterPro" id="IPR002241">
    <property type="entry name" value="Glyco_hydro_27"/>
</dbReference>
<evidence type="ECO:0000259" key="11">
    <source>
        <dbReference type="Pfam" id="PF17801"/>
    </source>
</evidence>
<dbReference type="GO" id="GO:0004557">
    <property type="term" value="F:alpha-galactosidase activity"/>
    <property type="evidence" value="ECO:0007669"/>
    <property type="project" value="UniProtKB-EC"/>
</dbReference>
<dbReference type="SUPFAM" id="SSF51445">
    <property type="entry name" value="(Trans)glycosidases"/>
    <property type="match status" value="1"/>
</dbReference>
<dbReference type="EMBL" id="CAJNJA010037208">
    <property type="protein sequence ID" value="CAE7730205.1"/>
    <property type="molecule type" value="Genomic_DNA"/>
</dbReference>
<dbReference type="PRINTS" id="PR00740">
    <property type="entry name" value="GLHYDRLASE27"/>
</dbReference>
<keyword evidence="4" id="KW-0732">Signal</keyword>
<dbReference type="InterPro" id="IPR017853">
    <property type="entry name" value="GH"/>
</dbReference>
<evidence type="ECO:0000256" key="1">
    <source>
        <dbReference type="ARBA" id="ARBA00001255"/>
    </source>
</evidence>
<keyword evidence="7" id="KW-1015">Disulfide bond</keyword>
<dbReference type="PANTHER" id="PTHR11452">
    <property type="entry name" value="ALPHA-GALACTOSIDASE/ALPHA-N-ACETYLGALACTOSAMINIDASE"/>
    <property type="match status" value="1"/>
</dbReference>
<evidence type="ECO:0000256" key="8">
    <source>
        <dbReference type="SAM" id="MobiDB-lite"/>
    </source>
</evidence>
<comment type="caution">
    <text evidence="12">The sequence shown here is derived from an EMBL/GenBank/DDBJ whole genome shotgun (WGS) entry which is preliminary data.</text>
</comment>
<dbReference type="InterPro" id="IPR012340">
    <property type="entry name" value="NA-bd_OB-fold"/>
</dbReference>
<feature type="domain" description="CSD" evidence="10">
    <location>
        <begin position="36"/>
        <end position="66"/>
    </location>
</feature>
<dbReference type="Gene3D" id="2.40.50.140">
    <property type="entry name" value="Nucleic acid-binding proteins"/>
    <property type="match status" value="1"/>
</dbReference>
<dbReference type="SUPFAM" id="SSF51011">
    <property type="entry name" value="Glycosyl hydrolase domain"/>
    <property type="match status" value="1"/>
</dbReference>
<evidence type="ECO:0000313" key="12">
    <source>
        <dbReference type="EMBL" id="CAE7730205.1"/>
    </source>
</evidence>
<gene>
    <name evidence="12" type="primary">AGAL3</name>
    <name evidence="12" type="ORF">SNEC2469_LOCUS21095</name>
</gene>
<evidence type="ECO:0000256" key="9">
    <source>
        <dbReference type="SAM" id="Phobius"/>
    </source>
</evidence>
<evidence type="ECO:0000256" key="7">
    <source>
        <dbReference type="RuleBase" id="RU361168"/>
    </source>
</evidence>
<feature type="region of interest" description="Disordered" evidence="8">
    <location>
        <begin position="1"/>
        <end position="41"/>
    </location>
</feature>
<dbReference type="AlphaFoldDB" id="A0A812XGL1"/>
<keyword evidence="9" id="KW-0812">Transmembrane</keyword>
<dbReference type="GO" id="GO:0005975">
    <property type="term" value="P:carbohydrate metabolic process"/>
    <property type="evidence" value="ECO:0007669"/>
    <property type="project" value="InterPro"/>
</dbReference>
<dbReference type="SUPFAM" id="SSF50249">
    <property type="entry name" value="Nucleic acid-binding proteins"/>
    <property type="match status" value="1"/>
</dbReference>
<feature type="compositionally biased region" description="Acidic residues" evidence="8">
    <location>
        <begin position="660"/>
        <end position="669"/>
    </location>
</feature>
<feature type="compositionally biased region" description="Gly residues" evidence="8">
    <location>
        <begin position="18"/>
        <end position="31"/>
    </location>
</feature>
<dbReference type="InterPro" id="IPR013785">
    <property type="entry name" value="Aldolase_TIM"/>
</dbReference>
<protein>
    <recommendedName>
        <fullName evidence="3 7">Alpha-galactosidase</fullName>
        <ecNumber evidence="3 7">3.2.1.22</ecNumber>
    </recommendedName>
    <alternativeName>
        <fullName evidence="7">Melibiase</fullName>
    </alternativeName>
</protein>
<comment type="catalytic activity">
    <reaction evidence="1 7">
        <text>Hydrolysis of terminal, non-reducing alpha-D-galactose residues in alpha-D-galactosides, including galactose oligosaccharides, galactomannans and galactolipids.</text>
        <dbReference type="EC" id="3.2.1.22"/>
    </reaction>
</comment>
<accession>A0A812XGL1</accession>
<evidence type="ECO:0000256" key="5">
    <source>
        <dbReference type="ARBA" id="ARBA00022801"/>
    </source>
</evidence>
<sequence length="763" mass="81417">MEESKVKPGQMQAINVSGGTGQPGGGKGSGKPGSSQGTVKNFREDKGFGFITLSDGSDLFMHIKVLALLGAGKPASGQSRPRMSRSQFLVLAVLAAPGMAIDNGLGRTPPMGWRSWNLFGNNTNQTFLQAIMDGMVSKKRSVDGIPTSLCDLGYCNVGLDEGWEDCMGGHQFHYHDDSGKPLVWLARFPNITSMTEHAHRLGLTAGWYLNGCTCPEKEVIDSMYDKDVAALVAFGFDAVKLDNCGAQHDLDKWAGLINKTGRKVMIENCHWGKTVPTETWCPWNFFRTSGDVRASYGSVVANLQTTVQWAQRNLSKPGCWAYPDMLEAVGCNHGPGGDRDPGLSYPEARSHFSAWSIVSSPLTLSMDINDDDVMNAVWGIVSNKEVIAVNQAYAGHSGSPFKQSASQVTLKDDGHYVTVPTWQFFYKPLGGSRTAVLLMNHDRTSHDLVLNFKDVPGLACQKCTVRCLYGHRDLGEHEHSFTAQAVQSHDSRMFILMPAQAQSVVDGSIPQQGDVVRFDVEENRLKPGQMQACNVSGGSGQKGVGKGGFGKYGGGGGKGGQGAFNPYGMGQMNPMGMYGMGGGMGGMGPMGMMPMGMMGMQGMGGDPMQQYGGQQQCMGGGGMQGGMGGGKAVSCCTGMISRRIGKGKWSKQDYHKDDNNDSEDGGDDDCSGDCAKLRSAGHHPCRSSVMFGFGGGEDVEHTSGLQRALSSVLCAVCGFPIVLIGGCILLGWNEKRDVCEQAAILSGQDAYKQVGCTDATQEA</sequence>
<evidence type="ECO:0000256" key="2">
    <source>
        <dbReference type="ARBA" id="ARBA00009743"/>
    </source>
</evidence>
<name>A0A812XGL1_9DINO</name>
<feature type="transmembrane region" description="Helical" evidence="9">
    <location>
        <begin position="708"/>
        <end position="732"/>
    </location>
</feature>
<keyword evidence="9" id="KW-1133">Transmembrane helix</keyword>
<dbReference type="Proteomes" id="UP000601435">
    <property type="component" value="Unassembled WGS sequence"/>
</dbReference>
<dbReference type="Gene3D" id="2.60.40.1180">
    <property type="entry name" value="Golgi alpha-mannosidase II"/>
    <property type="match status" value="1"/>
</dbReference>
<dbReference type="CDD" id="cd04458">
    <property type="entry name" value="CSP_CDS"/>
    <property type="match status" value="1"/>
</dbReference>
<feature type="region of interest" description="Disordered" evidence="8">
    <location>
        <begin position="647"/>
        <end position="669"/>
    </location>
</feature>
<dbReference type="InterPro" id="IPR019844">
    <property type="entry name" value="CSD_CS"/>
</dbReference>
<feature type="non-terminal residue" evidence="12">
    <location>
        <position position="1"/>
    </location>
</feature>
<evidence type="ECO:0000313" key="13">
    <source>
        <dbReference type="Proteomes" id="UP000601435"/>
    </source>
</evidence>
<organism evidence="12 13">
    <name type="scientific">Symbiodinium necroappetens</name>
    <dbReference type="NCBI Taxonomy" id="1628268"/>
    <lineage>
        <taxon>Eukaryota</taxon>
        <taxon>Sar</taxon>
        <taxon>Alveolata</taxon>
        <taxon>Dinophyceae</taxon>
        <taxon>Suessiales</taxon>
        <taxon>Symbiodiniaceae</taxon>
        <taxon>Symbiodinium</taxon>
    </lineage>
</organism>
<dbReference type="EC" id="3.2.1.22" evidence="3 7"/>
<comment type="similarity">
    <text evidence="2 7">Belongs to the glycosyl hydrolase 27 family.</text>
</comment>
<evidence type="ECO:0000256" key="4">
    <source>
        <dbReference type="ARBA" id="ARBA00022729"/>
    </source>
</evidence>
<dbReference type="InterPro" id="IPR002059">
    <property type="entry name" value="CSP_DNA-bd"/>
</dbReference>
<proteinExistence type="inferred from homology"/>
<feature type="compositionally biased region" description="Basic and acidic residues" evidence="8">
    <location>
        <begin position="650"/>
        <end position="659"/>
    </location>
</feature>
<feature type="domain" description="Alpha galactosidase C-terminal" evidence="11">
    <location>
        <begin position="422"/>
        <end position="496"/>
    </location>
</feature>
<dbReference type="OrthoDB" id="5795902at2759"/>
<dbReference type="GO" id="GO:0003676">
    <property type="term" value="F:nucleic acid binding"/>
    <property type="evidence" value="ECO:0007669"/>
    <property type="project" value="InterPro"/>
</dbReference>
<keyword evidence="6 7" id="KW-0326">Glycosidase</keyword>
<dbReference type="PANTHER" id="PTHR11452:SF33">
    <property type="entry name" value="ALPHA-GALACTOSIDASE 2"/>
    <property type="match status" value="1"/>
</dbReference>
<dbReference type="PROSITE" id="PS00352">
    <property type="entry name" value="CSD_1"/>
    <property type="match status" value="1"/>
</dbReference>
<dbReference type="InterPro" id="IPR013780">
    <property type="entry name" value="Glyco_hydro_b"/>
</dbReference>
<keyword evidence="5 7" id="KW-0378">Hydrolase</keyword>
<evidence type="ECO:0000259" key="10">
    <source>
        <dbReference type="Pfam" id="PF00313"/>
    </source>
</evidence>
<dbReference type="Pfam" id="PF16499">
    <property type="entry name" value="Melibiase_2"/>
    <property type="match status" value="1"/>
</dbReference>
<reference evidence="12" key="1">
    <citation type="submission" date="2021-02" db="EMBL/GenBank/DDBJ databases">
        <authorList>
            <person name="Dougan E. K."/>
            <person name="Rhodes N."/>
            <person name="Thang M."/>
            <person name="Chan C."/>
        </authorList>
    </citation>
    <scope>NUCLEOTIDE SEQUENCE</scope>
</reference>
<dbReference type="CDD" id="cd14792">
    <property type="entry name" value="GH27"/>
    <property type="match status" value="1"/>
</dbReference>
<evidence type="ECO:0000256" key="6">
    <source>
        <dbReference type="ARBA" id="ARBA00023295"/>
    </source>
</evidence>